<keyword evidence="2" id="KW-1185">Reference proteome</keyword>
<accession>A0ABV6B851</accession>
<evidence type="ECO:0000313" key="1">
    <source>
        <dbReference type="EMBL" id="MFB9995150.1"/>
    </source>
</evidence>
<name>A0ABV6B851_9DEIO</name>
<dbReference type="RefSeq" id="WP_380016802.1">
    <property type="nucleotide sequence ID" value="NZ_JBHLYR010000081.1"/>
</dbReference>
<organism evidence="1 2">
    <name type="scientific">Deinococcus oregonensis</name>
    <dbReference type="NCBI Taxonomy" id="1805970"/>
    <lineage>
        <taxon>Bacteria</taxon>
        <taxon>Thermotogati</taxon>
        <taxon>Deinococcota</taxon>
        <taxon>Deinococci</taxon>
        <taxon>Deinococcales</taxon>
        <taxon>Deinococcaceae</taxon>
        <taxon>Deinococcus</taxon>
    </lineage>
</organism>
<comment type="caution">
    <text evidence="1">The sequence shown here is derived from an EMBL/GenBank/DDBJ whole genome shotgun (WGS) entry which is preliminary data.</text>
</comment>
<reference evidence="1 2" key="1">
    <citation type="submission" date="2024-09" db="EMBL/GenBank/DDBJ databases">
        <authorList>
            <person name="Sun Q."/>
            <person name="Mori K."/>
        </authorList>
    </citation>
    <scope>NUCLEOTIDE SEQUENCE [LARGE SCALE GENOMIC DNA]</scope>
    <source>
        <strain evidence="1 2">JCM 13503</strain>
    </source>
</reference>
<sequence length="241" mass="27128">MRQKLTHAQLPAPLAALVDPSDFLKAFDCPETQTVVVWRVNKQIGKQQELEFSLHLMRGLTRPEREAQFPAPAEVPLPALGAHVMKRDRLEEGTDVRYETYDVYLLGQTAKITQCEQIYFAPALMTIADVVQPALENALFAGKYLAWSVDEKVSSWVAALYRLRRQMGETGADEDNLFSPRLLDELRLVDANIEAMLPSILHQLATMETSDPKAMLASFNSRTRLSLVLECLRTSPEDLIS</sequence>
<protein>
    <submittedName>
        <fullName evidence="1">Uncharacterized protein</fullName>
    </submittedName>
</protein>
<gene>
    <name evidence="1" type="ORF">ACFFLM_24690</name>
</gene>
<evidence type="ECO:0000313" key="2">
    <source>
        <dbReference type="Proteomes" id="UP001589733"/>
    </source>
</evidence>
<dbReference type="EMBL" id="JBHLYR010000081">
    <property type="protein sequence ID" value="MFB9995150.1"/>
    <property type="molecule type" value="Genomic_DNA"/>
</dbReference>
<dbReference type="Proteomes" id="UP001589733">
    <property type="component" value="Unassembled WGS sequence"/>
</dbReference>
<proteinExistence type="predicted"/>